<accession>A0AAN7PYX9</accession>
<dbReference type="AlphaFoldDB" id="A0AAN7PYX9"/>
<dbReference type="PANTHER" id="PTHR33491">
    <property type="entry name" value="OSJNBA0016N04.9 PROTEIN"/>
    <property type="match status" value="1"/>
</dbReference>
<proteinExistence type="predicted"/>
<dbReference type="EMBL" id="JAXIOK010000013">
    <property type="protein sequence ID" value="KAK4756199.1"/>
    <property type="molecule type" value="Genomic_DNA"/>
</dbReference>
<reference evidence="1 2" key="1">
    <citation type="journal article" date="2023" name="Hortic Res">
        <title>Pangenome of water caltrop reveals structural variations and asymmetric subgenome divergence after allopolyploidization.</title>
        <authorList>
            <person name="Zhang X."/>
            <person name="Chen Y."/>
            <person name="Wang L."/>
            <person name="Yuan Y."/>
            <person name="Fang M."/>
            <person name="Shi L."/>
            <person name="Lu R."/>
            <person name="Comes H.P."/>
            <person name="Ma Y."/>
            <person name="Chen Y."/>
            <person name="Huang G."/>
            <person name="Zhou Y."/>
            <person name="Zheng Z."/>
            <person name="Qiu Y."/>
        </authorList>
    </citation>
    <scope>NUCLEOTIDE SEQUENCE [LARGE SCALE GENOMIC DNA]</scope>
    <source>
        <tissue evidence="1">Roots</tissue>
    </source>
</reference>
<keyword evidence="2" id="KW-1185">Reference proteome</keyword>
<dbReference type="Gene3D" id="2.10.25.10">
    <property type="entry name" value="Laminin"/>
    <property type="match status" value="1"/>
</dbReference>
<organism evidence="1 2">
    <name type="scientific">Trapa incisa</name>
    <dbReference type="NCBI Taxonomy" id="236973"/>
    <lineage>
        <taxon>Eukaryota</taxon>
        <taxon>Viridiplantae</taxon>
        <taxon>Streptophyta</taxon>
        <taxon>Embryophyta</taxon>
        <taxon>Tracheophyta</taxon>
        <taxon>Spermatophyta</taxon>
        <taxon>Magnoliopsida</taxon>
        <taxon>eudicotyledons</taxon>
        <taxon>Gunneridae</taxon>
        <taxon>Pentapetalae</taxon>
        <taxon>rosids</taxon>
        <taxon>malvids</taxon>
        <taxon>Myrtales</taxon>
        <taxon>Lythraceae</taxon>
        <taxon>Trapa</taxon>
    </lineage>
</organism>
<protein>
    <submittedName>
        <fullName evidence="1">Uncharacterized protein</fullName>
    </submittedName>
</protein>
<gene>
    <name evidence="1" type="ORF">SAY87_006326</name>
</gene>
<evidence type="ECO:0000313" key="2">
    <source>
        <dbReference type="Proteomes" id="UP001345219"/>
    </source>
</evidence>
<sequence length="249" mass="27464">MIVELLVASDCYAYSENGTWSSNSLSPWARLGKFYLSASKNRFFVVGCDSYAFFTGKVGHGFSTGCMSLCYSTTDVTNGSCAGVGCCQTSFPRNMGVYNISLKSYHKHKYVLDFNPCGYAFVAADGYFNFSTASLKNIAQERMPAVLDWAIGNETCEAAKRNISSYMCKENTTCTDSDDGAGYRCHCKQGYSGNPYLSGPNGCQGILLFFPLLSHSIHRCLLCAFVFLLFLQRTAYSLVFICHLTLNKI</sequence>
<dbReference type="Proteomes" id="UP001345219">
    <property type="component" value="Chromosome 6"/>
</dbReference>
<evidence type="ECO:0000313" key="1">
    <source>
        <dbReference type="EMBL" id="KAK4756199.1"/>
    </source>
</evidence>
<name>A0AAN7PYX9_9MYRT</name>
<comment type="caution">
    <text evidence="1">The sequence shown here is derived from an EMBL/GenBank/DDBJ whole genome shotgun (WGS) entry which is preliminary data.</text>
</comment>